<dbReference type="Pfam" id="PF10543">
    <property type="entry name" value="ORF6N"/>
    <property type="match status" value="1"/>
</dbReference>
<evidence type="ECO:0000313" key="2">
    <source>
        <dbReference type="EMBL" id="KAA6327867.1"/>
    </source>
</evidence>
<accession>A0A5J4R173</accession>
<dbReference type="EMBL" id="SNRY01001916">
    <property type="protein sequence ID" value="KAA6327867.1"/>
    <property type="molecule type" value="Genomic_DNA"/>
</dbReference>
<evidence type="ECO:0000259" key="1">
    <source>
        <dbReference type="Pfam" id="PF10543"/>
    </source>
</evidence>
<comment type="caution">
    <text evidence="2">The sequence shown here is derived from an EMBL/GenBank/DDBJ whole genome shotgun (WGS) entry which is preliminary data.</text>
</comment>
<feature type="domain" description="KilA-N DNA-binding" evidence="1">
    <location>
        <begin position="9"/>
        <end position="96"/>
    </location>
</feature>
<reference evidence="2" key="1">
    <citation type="submission" date="2019-03" db="EMBL/GenBank/DDBJ databases">
        <title>Single cell metagenomics reveals metabolic interactions within the superorganism composed of flagellate Streblomastix strix and complex community of Bacteroidetes bacteria on its surface.</title>
        <authorList>
            <person name="Treitli S.C."/>
            <person name="Kolisko M."/>
            <person name="Husnik F."/>
            <person name="Keeling P."/>
            <person name="Hampl V."/>
        </authorList>
    </citation>
    <scope>NUCLEOTIDE SEQUENCE</scope>
    <source>
        <strain evidence="2">STM</strain>
    </source>
</reference>
<protein>
    <recommendedName>
        <fullName evidence="1">KilA-N DNA-binding domain-containing protein</fullName>
    </recommendedName>
</protein>
<sequence>MDELISIEQKIHEIRGQKVMLDFDLAEMYQTETRLLKRAVRRNPERFPEDFMFELSKQEWKELMPIWDKFPENSEEDLISQFGISSWGGTRHMPFCLYRTRCCHAFLCFTFRYSH</sequence>
<dbReference type="InterPro" id="IPR018873">
    <property type="entry name" value="KilA-N_DNA-bd_domain"/>
</dbReference>
<name>A0A5J4R173_9ZZZZ</name>
<dbReference type="AlphaFoldDB" id="A0A5J4R173"/>
<organism evidence="2">
    <name type="scientific">termite gut metagenome</name>
    <dbReference type="NCBI Taxonomy" id="433724"/>
    <lineage>
        <taxon>unclassified sequences</taxon>
        <taxon>metagenomes</taxon>
        <taxon>organismal metagenomes</taxon>
    </lineage>
</organism>
<gene>
    <name evidence="2" type="ORF">EZS27_023171</name>
</gene>
<proteinExistence type="predicted"/>